<dbReference type="Pfam" id="PF22924">
    <property type="entry name" value="ACOX_C_alpha1"/>
    <property type="match status" value="1"/>
</dbReference>
<dbReference type="FunFam" id="2.40.110.10:FF:000003">
    <property type="entry name" value="Acyl-coenzyme A oxidase"/>
    <property type="match status" value="1"/>
</dbReference>
<proteinExistence type="inferred from homology"/>
<dbReference type="GO" id="GO:0003997">
    <property type="term" value="F:acyl-CoA oxidase activity"/>
    <property type="evidence" value="ECO:0007669"/>
    <property type="project" value="InterPro"/>
</dbReference>
<comment type="subcellular location">
    <subcellularLocation>
        <location evidence="2">Peroxisome</location>
    </subcellularLocation>
</comment>
<dbReference type="Pfam" id="PF14749">
    <property type="entry name" value="Acyl-CoA_ox_N"/>
    <property type="match status" value="1"/>
</dbReference>
<dbReference type="Proteomes" id="UP000749646">
    <property type="component" value="Unassembled WGS sequence"/>
</dbReference>
<evidence type="ECO:0000256" key="6">
    <source>
        <dbReference type="ARBA" id="ARBA00022832"/>
    </source>
</evidence>
<evidence type="ECO:0000256" key="4">
    <source>
        <dbReference type="ARBA" id="ARBA00022630"/>
    </source>
</evidence>
<evidence type="ECO:0000259" key="12">
    <source>
        <dbReference type="Pfam" id="PF22924"/>
    </source>
</evidence>
<dbReference type="InterPro" id="IPR046373">
    <property type="entry name" value="Acyl-CoA_Oxase/DH_mid-dom_sf"/>
</dbReference>
<dbReference type="Gene3D" id="2.40.110.10">
    <property type="entry name" value="Butyryl-CoA Dehydrogenase, subunit A, domain 2"/>
    <property type="match status" value="1"/>
</dbReference>
<dbReference type="InterPro" id="IPR036250">
    <property type="entry name" value="AcylCo_DH-like_C"/>
</dbReference>
<dbReference type="GO" id="GO:0071949">
    <property type="term" value="F:FAD binding"/>
    <property type="evidence" value="ECO:0007669"/>
    <property type="project" value="InterPro"/>
</dbReference>
<evidence type="ECO:0000256" key="9">
    <source>
        <dbReference type="ARBA" id="ARBA00023140"/>
    </source>
</evidence>
<reference evidence="13" key="1">
    <citation type="journal article" date="2020" name="Fungal Divers.">
        <title>Resolving the Mortierellaceae phylogeny through synthesis of multi-gene phylogenetics and phylogenomics.</title>
        <authorList>
            <person name="Vandepol N."/>
            <person name="Liber J."/>
            <person name="Desiro A."/>
            <person name="Na H."/>
            <person name="Kennedy M."/>
            <person name="Barry K."/>
            <person name="Grigoriev I.V."/>
            <person name="Miller A.N."/>
            <person name="O'Donnell K."/>
            <person name="Stajich J.E."/>
            <person name="Bonito G."/>
        </authorList>
    </citation>
    <scope>NUCLEOTIDE SEQUENCE</scope>
    <source>
        <strain evidence="13">MES-2147</strain>
    </source>
</reference>
<keyword evidence="4" id="KW-0285">Flavoprotein</keyword>
<dbReference type="EMBL" id="JAAAHW010006359">
    <property type="protein sequence ID" value="KAF9962749.1"/>
    <property type="molecule type" value="Genomic_DNA"/>
</dbReference>
<comment type="caution">
    <text evidence="13">The sequence shown here is derived from an EMBL/GenBank/DDBJ whole genome shotgun (WGS) entry which is preliminary data.</text>
</comment>
<dbReference type="InterPro" id="IPR055060">
    <property type="entry name" value="ACOX_C_alpha1"/>
</dbReference>
<keyword evidence="5" id="KW-0274">FAD</keyword>
<accession>A0A9P6M1H8</accession>
<evidence type="ECO:0000256" key="8">
    <source>
        <dbReference type="ARBA" id="ARBA00023098"/>
    </source>
</evidence>
<evidence type="ECO:0000259" key="11">
    <source>
        <dbReference type="Pfam" id="PF14749"/>
    </source>
</evidence>
<dbReference type="GO" id="GO:0005504">
    <property type="term" value="F:fatty acid binding"/>
    <property type="evidence" value="ECO:0007669"/>
    <property type="project" value="TreeGrafter"/>
</dbReference>
<keyword evidence="14" id="KW-1185">Reference proteome</keyword>
<comment type="cofactor">
    <cofactor evidence="1">
        <name>FAD</name>
        <dbReference type="ChEBI" id="CHEBI:57692"/>
    </cofactor>
</comment>
<keyword evidence="8" id="KW-0443">Lipid metabolism</keyword>
<evidence type="ECO:0008006" key="15">
    <source>
        <dbReference type="Google" id="ProtNLM"/>
    </source>
</evidence>
<evidence type="ECO:0000313" key="14">
    <source>
        <dbReference type="Proteomes" id="UP000749646"/>
    </source>
</evidence>
<keyword evidence="9" id="KW-0576">Peroxisome</keyword>
<dbReference type="InterPro" id="IPR037069">
    <property type="entry name" value="AcylCoA_DH/ox_N_sf"/>
</dbReference>
<dbReference type="AlphaFoldDB" id="A0A9P6M1H8"/>
<evidence type="ECO:0000256" key="1">
    <source>
        <dbReference type="ARBA" id="ARBA00001974"/>
    </source>
</evidence>
<evidence type="ECO:0000256" key="7">
    <source>
        <dbReference type="ARBA" id="ARBA00023002"/>
    </source>
</evidence>
<dbReference type="GO" id="GO:0033540">
    <property type="term" value="P:fatty acid beta-oxidation using acyl-CoA oxidase"/>
    <property type="evidence" value="ECO:0007669"/>
    <property type="project" value="TreeGrafter"/>
</dbReference>
<dbReference type="InterPro" id="IPR006091">
    <property type="entry name" value="Acyl-CoA_Oxase/DH_mid-dom"/>
</dbReference>
<dbReference type="InterPro" id="IPR012258">
    <property type="entry name" value="Acyl-CoA_oxidase"/>
</dbReference>
<keyword evidence="6" id="KW-0276">Fatty acid metabolism</keyword>
<feature type="domain" description="Acyl-CoA oxidase C-alpha1" evidence="12">
    <location>
        <begin position="293"/>
        <end position="356"/>
    </location>
</feature>
<keyword evidence="7" id="KW-0560">Oxidoreductase</keyword>
<evidence type="ECO:0000256" key="2">
    <source>
        <dbReference type="ARBA" id="ARBA00004275"/>
    </source>
</evidence>
<evidence type="ECO:0000313" key="13">
    <source>
        <dbReference type="EMBL" id="KAF9962749.1"/>
    </source>
</evidence>
<dbReference type="InterPro" id="IPR009100">
    <property type="entry name" value="AcylCoA_DH/oxidase_NM_dom_sf"/>
</dbReference>
<dbReference type="SUPFAM" id="SSF47203">
    <property type="entry name" value="Acyl-CoA dehydrogenase C-terminal domain-like"/>
    <property type="match status" value="1"/>
</dbReference>
<feature type="domain" description="Acyl-CoA oxidase/dehydrogenase middle" evidence="10">
    <location>
        <begin position="151"/>
        <end position="245"/>
    </location>
</feature>
<dbReference type="SUPFAM" id="SSF56645">
    <property type="entry name" value="Acyl-CoA dehydrogenase NM domain-like"/>
    <property type="match status" value="1"/>
</dbReference>
<dbReference type="GO" id="GO:0005777">
    <property type="term" value="C:peroxisome"/>
    <property type="evidence" value="ECO:0007669"/>
    <property type="project" value="UniProtKB-SubCell"/>
</dbReference>
<feature type="non-terminal residue" evidence="13">
    <location>
        <position position="1"/>
    </location>
</feature>
<protein>
    <recommendedName>
        <fullName evidence="15">Acyl-CoA oxidase</fullName>
    </recommendedName>
</protein>
<comment type="similarity">
    <text evidence="3">Belongs to the acyl-CoA oxidase family.</text>
</comment>
<dbReference type="Pfam" id="PF02770">
    <property type="entry name" value="Acyl-CoA_dh_M"/>
    <property type="match status" value="1"/>
</dbReference>
<evidence type="ECO:0000256" key="3">
    <source>
        <dbReference type="ARBA" id="ARBA00006288"/>
    </source>
</evidence>
<feature type="domain" description="Acyl-coenzyme A oxidase N-terminal" evidence="11">
    <location>
        <begin position="22"/>
        <end position="149"/>
    </location>
</feature>
<dbReference type="InterPro" id="IPR029320">
    <property type="entry name" value="Acyl-CoA_ox_N"/>
</dbReference>
<dbReference type="PANTHER" id="PTHR10909:SF250">
    <property type="entry name" value="PEROXISOMAL ACYL-COENZYME A OXIDASE 1"/>
    <property type="match status" value="1"/>
</dbReference>
<dbReference type="GO" id="GO:0055088">
    <property type="term" value="P:lipid homeostasis"/>
    <property type="evidence" value="ECO:0007669"/>
    <property type="project" value="TreeGrafter"/>
</dbReference>
<evidence type="ECO:0000259" key="10">
    <source>
        <dbReference type="Pfam" id="PF02770"/>
    </source>
</evidence>
<sequence>MAQTQPCKDLTAARAKTTFPVIDLTRYIYGSDENIARRRELASLVANDPVFANENRQVDSSTPVRAIVLWVGLSRVQEVKQGLAMSYRLYQLKEQHNLTQEEMLTCLKFIDELLPVSLHETAFIPIIDAQGTEEQAKYWGPLAEKHQIIGCYAQTELGHGSNLSELETTAVLNKDTDEWIIHSSSFTASKWWIGGLGAIATHALIQARLLIDGKDYGAHGFIVPIRSLKDHRPFPGVKVGDIGPKAYGGFSKIDNGFVCFEHYAIPRENMLMRFAKVTRDGQYIKPLHSKLSYGSMVLLRSLMIFDSGMAMARAATIATRYATVRRQSHVPTSRRDTENPDLETQVINYPMVQSRL</sequence>
<dbReference type="Gene3D" id="1.20.140.10">
    <property type="entry name" value="Butyryl-CoA Dehydrogenase, subunit A, domain 3"/>
    <property type="match status" value="1"/>
</dbReference>
<dbReference type="Gene3D" id="1.10.540.10">
    <property type="entry name" value="Acyl-CoA dehydrogenase/oxidase, N-terminal domain"/>
    <property type="match status" value="1"/>
</dbReference>
<organism evidence="13 14">
    <name type="scientific">Modicella reniformis</name>
    <dbReference type="NCBI Taxonomy" id="1440133"/>
    <lineage>
        <taxon>Eukaryota</taxon>
        <taxon>Fungi</taxon>
        <taxon>Fungi incertae sedis</taxon>
        <taxon>Mucoromycota</taxon>
        <taxon>Mortierellomycotina</taxon>
        <taxon>Mortierellomycetes</taxon>
        <taxon>Mortierellales</taxon>
        <taxon>Mortierellaceae</taxon>
        <taxon>Modicella</taxon>
    </lineage>
</organism>
<gene>
    <name evidence="13" type="ORF">BGZ65_008162</name>
</gene>
<dbReference type="OrthoDB" id="538336at2759"/>
<dbReference type="FunFam" id="1.10.540.10:FF:000015">
    <property type="entry name" value="Acyl-coenzyme A oxidase"/>
    <property type="match status" value="1"/>
</dbReference>
<evidence type="ECO:0000256" key="5">
    <source>
        <dbReference type="ARBA" id="ARBA00022827"/>
    </source>
</evidence>
<name>A0A9P6M1H8_9FUNG</name>
<dbReference type="PANTHER" id="PTHR10909">
    <property type="entry name" value="ELECTRON TRANSPORT OXIDOREDUCTASE"/>
    <property type="match status" value="1"/>
</dbReference>